<evidence type="ECO:0000259" key="11">
    <source>
        <dbReference type="PROSITE" id="PS50011"/>
    </source>
</evidence>
<dbReference type="Pfam" id="PF00069">
    <property type="entry name" value="Pkinase"/>
    <property type="match status" value="1"/>
</dbReference>
<dbReference type="FunFam" id="3.30.200.20:FF:000035">
    <property type="entry name" value="Serine/threonine protein kinase Stk1"/>
    <property type="match status" value="1"/>
</dbReference>
<dbReference type="GO" id="GO:0004674">
    <property type="term" value="F:protein serine/threonine kinase activity"/>
    <property type="evidence" value="ECO:0007669"/>
    <property type="project" value="UniProtKB-KW"/>
</dbReference>
<keyword evidence="3" id="KW-0808">Transferase</keyword>
<dbReference type="PROSITE" id="PS50011">
    <property type="entry name" value="PROTEIN_KINASE_DOM"/>
    <property type="match status" value="1"/>
</dbReference>
<keyword evidence="5 12" id="KW-0418">Kinase</keyword>
<comment type="catalytic activity">
    <reaction evidence="8">
        <text>L-seryl-[protein] + ATP = O-phospho-L-seryl-[protein] + ADP + H(+)</text>
        <dbReference type="Rhea" id="RHEA:17989"/>
        <dbReference type="Rhea" id="RHEA-COMP:9863"/>
        <dbReference type="Rhea" id="RHEA-COMP:11604"/>
        <dbReference type="ChEBI" id="CHEBI:15378"/>
        <dbReference type="ChEBI" id="CHEBI:29999"/>
        <dbReference type="ChEBI" id="CHEBI:30616"/>
        <dbReference type="ChEBI" id="CHEBI:83421"/>
        <dbReference type="ChEBI" id="CHEBI:456216"/>
        <dbReference type="EC" id="2.7.11.1"/>
    </reaction>
</comment>
<keyword evidence="6 9" id="KW-0067">ATP-binding</keyword>
<dbReference type="AlphaFoldDB" id="A0AB39SAI4"/>
<dbReference type="FunFam" id="1.10.510.10:FF:000021">
    <property type="entry name" value="Serine/threonine protein kinase"/>
    <property type="match status" value="1"/>
</dbReference>
<evidence type="ECO:0000256" key="5">
    <source>
        <dbReference type="ARBA" id="ARBA00022777"/>
    </source>
</evidence>
<evidence type="ECO:0000256" key="6">
    <source>
        <dbReference type="ARBA" id="ARBA00022840"/>
    </source>
</evidence>
<evidence type="ECO:0000256" key="1">
    <source>
        <dbReference type="ARBA" id="ARBA00012513"/>
    </source>
</evidence>
<evidence type="ECO:0000256" key="10">
    <source>
        <dbReference type="SAM" id="MobiDB-lite"/>
    </source>
</evidence>
<dbReference type="EC" id="2.7.11.1" evidence="1"/>
<dbReference type="EMBL" id="CP163440">
    <property type="protein sequence ID" value="XDQ64483.1"/>
    <property type="molecule type" value="Genomic_DNA"/>
</dbReference>
<feature type="domain" description="Protein kinase" evidence="11">
    <location>
        <begin position="10"/>
        <end position="275"/>
    </location>
</feature>
<evidence type="ECO:0000256" key="3">
    <source>
        <dbReference type="ARBA" id="ARBA00022679"/>
    </source>
</evidence>
<dbReference type="RefSeq" id="WP_369261110.1">
    <property type="nucleotide sequence ID" value="NZ_CP163440.1"/>
</dbReference>
<comment type="catalytic activity">
    <reaction evidence="7">
        <text>L-threonyl-[protein] + ATP = O-phospho-L-threonyl-[protein] + ADP + H(+)</text>
        <dbReference type="Rhea" id="RHEA:46608"/>
        <dbReference type="Rhea" id="RHEA-COMP:11060"/>
        <dbReference type="Rhea" id="RHEA-COMP:11605"/>
        <dbReference type="ChEBI" id="CHEBI:15378"/>
        <dbReference type="ChEBI" id="CHEBI:30013"/>
        <dbReference type="ChEBI" id="CHEBI:30616"/>
        <dbReference type="ChEBI" id="CHEBI:61977"/>
        <dbReference type="ChEBI" id="CHEBI:456216"/>
        <dbReference type="EC" id="2.7.11.1"/>
    </reaction>
</comment>
<dbReference type="PANTHER" id="PTHR43289:SF6">
    <property type="entry name" value="SERINE_THREONINE-PROTEIN KINASE NEKL-3"/>
    <property type="match status" value="1"/>
</dbReference>
<dbReference type="CDD" id="cd14014">
    <property type="entry name" value="STKc_PknB_like"/>
    <property type="match status" value="1"/>
</dbReference>
<keyword evidence="2" id="KW-0723">Serine/threonine-protein kinase</keyword>
<dbReference type="InterPro" id="IPR008271">
    <property type="entry name" value="Ser/Thr_kinase_AS"/>
</dbReference>
<sequence length="690" mass="76258">MQGVLLAERFRIRDRLGAGGMGEVWSAQDERMRRDVAVKLVHALFGMDEPETRARFQREVQLAGRLSHQNIVTVHDWGEVPVGGRPILYLVMELVPGVSLRQRLKEATPAWPLAVGWAAQIARALDAAHRQGVIHRDIKPANVLLTPEGTAKVLDFGVAKFMGDTMSVHELTVTGALLGSPPYMSPEQAEGAREIDHRSDLYSLGCLLYHAVTGRPPFTSTTPLAVLRMQMEDTPTPPGALVEGLPASLNDLILNLLAKRPEHRPANAAAVHDALSTVLVDQIVTPSGASILEVAQLGHPDGVAGRFLTKAWRLWQRVEAHSTASREEAYALLAQTRAEAEGFLERTRTEAEQLLGTARTEAHQVVTAARKEAAMLVTASTKETERLRAEAVAEAERLRAEARDSAEQLMDRARQDAQGDTQSNRARTVERLAEAGLEQSRRLRAEAERLHATRTGGERQSAGAASAAEELVRLKANIPNVPEPLAQQTVRPQDEHNWWHQLAETARPQTEDNSASTDAGFDRIRSELRDLRMAGISQARHGTKPVPPAPVSFDLVRRGYHRAQVDDRIAKLTADQNLALFNVADLEERIDDEVRLLSEDQSKSLALTQDQVKQFLDDVYAYVERTAPRPLQPQQGDSYPPYGFELVRRGYDREQVDDHISKLVVVRDSALTRVILLEGILESLRAAQAS</sequence>
<dbReference type="GO" id="GO:0045717">
    <property type="term" value="P:negative regulation of fatty acid biosynthetic process"/>
    <property type="evidence" value="ECO:0007669"/>
    <property type="project" value="UniProtKB-ARBA"/>
</dbReference>
<reference evidence="12" key="1">
    <citation type="submission" date="2024-07" db="EMBL/GenBank/DDBJ databases">
        <authorList>
            <person name="Yu S.T."/>
        </authorList>
    </citation>
    <scope>NUCLEOTIDE SEQUENCE</scope>
    <source>
        <strain evidence="12">R35</strain>
    </source>
</reference>
<dbReference type="InterPro" id="IPR017441">
    <property type="entry name" value="Protein_kinase_ATP_BS"/>
</dbReference>
<dbReference type="GO" id="GO:0005524">
    <property type="term" value="F:ATP binding"/>
    <property type="evidence" value="ECO:0007669"/>
    <property type="project" value="UniProtKB-UniRule"/>
</dbReference>
<dbReference type="PROSITE" id="PS00107">
    <property type="entry name" value="PROTEIN_KINASE_ATP"/>
    <property type="match status" value="1"/>
</dbReference>
<dbReference type="Gene3D" id="1.10.510.10">
    <property type="entry name" value="Transferase(Phosphotransferase) domain 1"/>
    <property type="match status" value="1"/>
</dbReference>
<name>A0AB39SAI4_9ACTN</name>
<dbReference type="CDD" id="cd06503">
    <property type="entry name" value="ATP-synt_Fo_b"/>
    <property type="match status" value="1"/>
</dbReference>
<dbReference type="InterPro" id="IPR011009">
    <property type="entry name" value="Kinase-like_dom_sf"/>
</dbReference>
<feature type="binding site" evidence="9">
    <location>
        <position position="39"/>
    </location>
    <ligand>
        <name>ATP</name>
        <dbReference type="ChEBI" id="CHEBI:30616"/>
    </ligand>
</feature>
<dbReference type="SMART" id="SM00220">
    <property type="entry name" value="S_TKc"/>
    <property type="match status" value="1"/>
</dbReference>
<dbReference type="Gene3D" id="3.30.200.20">
    <property type="entry name" value="Phosphorylase Kinase, domain 1"/>
    <property type="match status" value="1"/>
</dbReference>
<dbReference type="PROSITE" id="PS00108">
    <property type="entry name" value="PROTEIN_KINASE_ST"/>
    <property type="match status" value="1"/>
</dbReference>
<evidence type="ECO:0000313" key="12">
    <source>
        <dbReference type="EMBL" id="XDQ64483.1"/>
    </source>
</evidence>
<feature type="compositionally biased region" description="Basic and acidic residues" evidence="10">
    <location>
        <begin position="402"/>
        <end position="417"/>
    </location>
</feature>
<evidence type="ECO:0000256" key="9">
    <source>
        <dbReference type="PROSITE-ProRule" id="PRU10141"/>
    </source>
</evidence>
<feature type="region of interest" description="Disordered" evidence="10">
    <location>
        <begin position="402"/>
        <end position="426"/>
    </location>
</feature>
<organism evidence="12">
    <name type="scientific">Streptomyces sp. R35</name>
    <dbReference type="NCBI Taxonomy" id="3238630"/>
    <lineage>
        <taxon>Bacteria</taxon>
        <taxon>Bacillati</taxon>
        <taxon>Actinomycetota</taxon>
        <taxon>Actinomycetes</taxon>
        <taxon>Kitasatosporales</taxon>
        <taxon>Streptomycetaceae</taxon>
        <taxon>Streptomyces</taxon>
    </lineage>
</organism>
<gene>
    <name evidence="12" type="ORF">AB5J50_28695</name>
</gene>
<evidence type="ECO:0000256" key="8">
    <source>
        <dbReference type="ARBA" id="ARBA00048679"/>
    </source>
</evidence>
<dbReference type="PANTHER" id="PTHR43289">
    <property type="entry name" value="MITOGEN-ACTIVATED PROTEIN KINASE KINASE KINASE 20-RELATED"/>
    <property type="match status" value="1"/>
</dbReference>
<evidence type="ECO:0000256" key="2">
    <source>
        <dbReference type="ARBA" id="ARBA00022527"/>
    </source>
</evidence>
<protein>
    <recommendedName>
        <fullName evidence="1">non-specific serine/threonine protein kinase</fullName>
        <ecNumber evidence="1">2.7.11.1</ecNumber>
    </recommendedName>
</protein>
<dbReference type="InterPro" id="IPR000719">
    <property type="entry name" value="Prot_kinase_dom"/>
</dbReference>
<evidence type="ECO:0000256" key="7">
    <source>
        <dbReference type="ARBA" id="ARBA00047899"/>
    </source>
</evidence>
<evidence type="ECO:0000256" key="4">
    <source>
        <dbReference type="ARBA" id="ARBA00022741"/>
    </source>
</evidence>
<keyword evidence="4 9" id="KW-0547">Nucleotide-binding</keyword>
<accession>A0AB39SAI4</accession>
<proteinExistence type="predicted"/>
<dbReference type="SUPFAM" id="SSF56112">
    <property type="entry name" value="Protein kinase-like (PK-like)"/>
    <property type="match status" value="1"/>
</dbReference>